<keyword evidence="3" id="KW-1185">Reference proteome</keyword>
<dbReference type="AlphaFoldDB" id="F0QWQ4"/>
<dbReference type="PIRSF" id="PIRSF000097">
    <property type="entry name" value="AKR"/>
    <property type="match status" value="1"/>
</dbReference>
<proteinExistence type="predicted"/>
<dbReference type="KEGG" id="vmo:VMUT_2074"/>
<dbReference type="SUPFAM" id="SSF51430">
    <property type="entry name" value="NAD(P)-linked oxidoreductase"/>
    <property type="match status" value="1"/>
</dbReference>
<dbReference type="STRING" id="985053.VMUT_2074"/>
<dbReference type="Pfam" id="PF00248">
    <property type="entry name" value="Aldo_ket_red"/>
    <property type="match status" value="1"/>
</dbReference>
<dbReference type="EMBL" id="CP002529">
    <property type="protein sequence ID" value="ADY02271.1"/>
    <property type="molecule type" value="Genomic_DNA"/>
</dbReference>
<reference evidence="2 3" key="1">
    <citation type="journal article" date="2011" name="J. Bacteriol.">
        <title>Complete genome sequence of 'Vulcanisaeta moutnovskia' strain 768-28, a novel member of the hyperthermophilic crenarchaeal genus vulcanisaeta.</title>
        <authorList>
            <person name="Gumerov V.M."/>
            <person name="Mardanov A.V."/>
            <person name="Beletsky A.V."/>
            <person name="Prokofeva M.I."/>
            <person name="Bonch-Osmolovskaya E.A."/>
            <person name="Ravin N.V."/>
            <person name="Skryabin K.G."/>
        </authorList>
    </citation>
    <scope>NUCLEOTIDE SEQUENCE [LARGE SCALE GENOMIC DNA]</scope>
    <source>
        <strain evidence="2 3">768-28</strain>
    </source>
</reference>
<dbReference type="InterPro" id="IPR020471">
    <property type="entry name" value="AKR"/>
</dbReference>
<evidence type="ECO:0000313" key="3">
    <source>
        <dbReference type="Proteomes" id="UP000007485"/>
    </source>
</evidence>
<evidence type="ECO:0000313" key="2">
    <source>
        <dbReference type="EMBL" id="ADY02271.1"/>
    </source>
</evidence>
<dbReference type="InterPro" id="IPR036812">
    <property type="entry name" value="NAD(P)_OxRdtase_dom_sf"/>
</dbReference>
<name>F0QWQ4_VULM7</name>
<dbReference type="PANTHER" id="PTHR43638:SF3">
    <property type="entry name" value="ALDEHYDE REDUCTASE"/>
    <property type="match status" value="1"/>
</dbReference>
<protein>
    <submittedName>
        <fullName evidence="2">Aldo/keto reductase</fullName>
    </submittedName>
</protein>
<gene>
    <name evidence="2" type="ordered locus">VMUT_2074</name>
</gene>
<dbReference type="GO" id="GO:0016491">
    <property type="term" value="F:oxidoreductase activity"/>
    <property type="evidence" value="ECO:0007669"/>
    <property type="project" value="InterPro"/>
</dbReference>
<sequence length="279" mass="31921">MEYRVFGKTGIKVSIMGMGTYYDPGWIILSRLGIRPGYERKLKALRVGLDGGINFIDTAEIYGSEPLVGETIKDFNREDLFIATKVWPTHLKYDVVIKAAKRSLERLGVKYVDLYQIHFPNRRIPITETMRAMEYLVDTGLIRFIGLSNFNLNQIIEAQGALKKYEIASIQMPYSLMDRAIEKDIIPYARKNGMAVIAYYPLDHGKLIRSIPRDIIDLVSKNHGPKTPAQIALNWIITKHEHVFPIPRASNPDHVRENLGAVGWRLSQEEIEKLENINL</sequence>
<dbReference type="CDD" id="cd19072">
    <property type="entry name" value="AKR_AKR3F1-like"/>
    <property type="match status" value="1"/>
</dbReference>
<organism evidence="2 3">
    <name type="scientific">Vulcanisaeta moutnovskia (strain 768-28)</name>
    <dbReference type="NCBI Taxonomy" id="985053"/>
    <lineage>
        <taxon>Archaea</taxon>
        <taxon>Thermoproteota</taxon>
        <taxon>Thermoprotei</taxon>
        <taxon>Thermoproteales</taxon>
        <taxon>Thermoproteaceae</taxon>
        <taxon>Vulcanisaeta</taxon>
    </lineage>
</organism>
<dbReference type="HOGENOM" id="CLU_023205_2_3_2"/>
<dbReference type="InterPro" id="IPR023210">
    <property type="entry name" value="NADP_OxRdtase_dom"/>
</dbReference>
<evidence type="ECO:0000259" key="1">
    <source>
        <dbReference type="Pfam" id="PF00248"/>
    </source>
</evidence>
<dbReference type="InterPro" id="IPR018170">
    <property type="entry name" value="Aldo/ket_reductase_CS"/>
</dbReference>
<dbReference type="PROSITE" id="PS00062">
    <property type="entry name" value="ALDOKETO_REDUCTASE_2"/>
    <property type="match status" value="1"/>
</dbReference>
<dbReference type="GeneID" id="10289726"/>
<dbReference type="OrthoDB" id="275427at2157"/>
<feature type="domain" description="NADP-dependent oxidoreductase" evidence="1">
    <location>
        <begin position="38"/>
        <end position="278"/>
    </location>
</feature>
<dbReference type="RefSeq" id="WP_013605432.1">
    <property type="nucleotide sequence ID" value="NC_015151.1"/>
</dbReference>
<dbReference type="PRINTS" id="PR00069">
    <property type="entry name" value="ALDKETRDTASE"/>
</dbReference>
<dbReference type="Proteomes" id="UP000007485">
    <property type="component" value="Chromosome"/>
</dbReference>
<dbReference type="Gene3D" id="3.20.20.100">
    <property type="entry name" value="NADP-dependent oxidoreductase domain"/>
    <property type="match status" value="1"/>
</dbReference>
<accession>F0QWQ4</accession>
<dbReference type="PANTHER" id="PTHR43638">
    <property type="entry name" value="OXIDOREDUCTASE, ALDO/KETO REDUCTASE FAMILY PROTEIN"/>
    <property type="match status" value="1"/>
</dbReference>
<dbReference type="eggNOG" id="arCOG01619">
    <property type="taxonomic scope" value="Archaea"/>
</dbReference>